<evidence type="ECO:0000256" key="1">
    <source>
        <dbReference type="SAM" id="MobiDB-lite"/>
    </source>
</evidence>
<accession>A7F4U1</accession>
<dbReference type="EMBL" id="CH476641">
    <property type="protein sequence ID" value="EDN97762.1"/>
    <property type="molecule type" value="Genomic_DNA"/>
</dbReference>
<name>A7F4U1_SCLS1</name>
<protein>
    <submittedName>
        <fullName evidence="2">Uncharacterized protein</fullName>
    </submittedName>
</protein>
<dbReference type="Proteomes" id="UP000001312">
    <property type="component" value="Unassembled WGS sequence"/>
</dbReference>
<feature type="region of interest" description="Disordered" evidence="1">
    <location>
        <begin position="48"/>
        <end position="108"/>
    </location>
</feature>
<feature type="compositionally biased region" description="Basic and acidic residues" evidence="1">
    <location>
        <begin position="89"/>
        <end position="100"/>
    </location>
</feature>
<dbReference type="KEGG" id="ssl:SS1G_12616"/>
<dbReference type="AlphaFoldDB" id="A7F4U1"/>
<dbReference type="RefSeq" id="XP_001586629.1">
    <property type="nucleotide sequence ID" value="XM_001586579.1"/>
</dbReference>
<dbReference type="GeneID" id="5482627"/>
<gene>
    <name evidence="2" type="ORF">SS1G_12616</name>
</gene>
<reference evidence="3" key="1">
    <citation type="journal article" date="2011" name="PLoS Genet.">
        <title>Genomic analysis of the necrotrophic fungal pathogens Sclerotinia sclerotiorum and Botrytis cinerea.</title>
        <authorList>
            <person name="Amselem J."/>
            <person name="Cuomo C.A."/>
            <person name="van Kan J.A."/>
            <person name="Viaud M."/>
            <person name="Benito E.P."/>
            <person name="Couloux A."/>
            <person name="Coutinho P.M."/>
            <person name="de Vries R.P."/>
            <person name="Dyer P.S."/>
            <person name="Fillinger S."/>
            <person name="Fournier E."/>
            <person name="Gout L."/>
            <person name="Hahn M."/>
            <person name="Kohn L."/>
            <person name="Lapalu N."/>
            <person name="Plummer K.M."/>
            <person name="Pradier J.M."/>
            <person name="Quevillon E."/>
            <person name="Sharon A."/>
            <person name="Simon A."/>
            <person name="ten Have A."/>
            <person name="Tudzynski B."/>
            <person name="Tudzynski P."/>
            <person name="Wincker P."/>
            <person name="Andrew M."/>
            <person name="Anthouard V."/>
            <person name="Beever R.E."/>
            <person name="Beffa R."/>
            <person name="Benoit I."/>
            <person name="Bouzid O."/>
            <person name="Brault B."/>
            <person name="Chen Z."/>
            <person name="Choquer M."/>
            <person name="Collemare J."/>
            <person name="Cotton P."/>
            <person name="Danchin E.G."/>
            <person name="Da Silva C."/>
            <person name="Gautier A."/>
            <person name="Giraud C."/>
            <person name="Giraud T."/>
            <person name="Gonzalez C."/>
            <person name="Grossetete S."/>
            <person name="Guldener U."/>
            <person name="Henrissat B."/>
            <person name="Howlett B.J."/>
            <person name="Kodira C."/>
            <person name="Kretschmer M."/>
            <person name="Lappartient A."/>
            <person name="Leroch M."/>
            <person name="Levis C."/>
            <person name="Mauceli E."/>
            <person name="Neuveglise C."/>
            <person name="Oeser B."/>
            <person name="Pearson M."/>
            <person name="Poulain J."/>
            <person name="Poussereau N."/>
            <person name="Quesneville H."/>
            <person name="Rascle C."/>
            <person name="Schumacher J."/>
            <person name="Segurens B."/>
            <person name="Sexton A."/>
            <person name="Silva E."/>
            <person name="Sirven C."/>
            <person name="Soanes D.M."/>
            <person name="Talbot N.J."/>
            <person name="Templeton M."/>
            <person name="Yandava C."/>
            <person name="Yarden O."/>
            <person name="Zeng Q."/>
            <person name="Rollins J.A."/>
            <person name="Lebrun M.H."/>
            <person name="Dickman M."/>
        </authorList>
    </citation>
    <scope>NUCLEOTIDE SEQUENCE [LARGE SCALE GENOMIC DNA]</scope>
    <source>
        <strain evidence="3">ATCC 18683 / 1980 / Ss-1</strain>
    </source>
</reference>
<evidence type="ECO:0000313" key="2">
    <source>
        <dbReference type="EMBL" id="EDN97762.1"/>
    </source>
</evidence>
<sequence length="113" mass="12744">MHMQNRTVKICVVEPFSHGHISYTGRERHGRGQKGIIRATHDKNQVIGNARMPSTHGNLQARNSKVKRNGEEGRGEGKKKRKNTNIKTSIERKERNDHTSMIEGNIGMSVGFV</sequence>
<organism evidence="2 3">
    <name type="scientific">Sclerotinia sclerotiorum (strain ATCC 18683 / 1980 / Ss-1)</name>
    <name type="common">White mold</name>
    <name type="synonym">Whetzelinia sclerotiorum</name>
    <dbReference type="NCBI Taxonomy" id="665079"/>
    <lineage>
        <taxon>Eukaryota</taxon>
        <taxon>Fungi</taxon>
        <taxon>Dikarya</taxon>
        <taxon>Ascomycota</taxon>
        <taxon>Pezizomycotina</taxon>
        <taxon>Leotiomycetes</taxon>
        <taxon>Helotiales</taxon>
        <taxon>Sclerotiniaceae</taxon>
        <taxon>Sclerotinia</taxon>
    </lineage>
</organism>
<evidence type="ECO:0000313" key="3">
    <source>
        <dbReference type="Proteomes" id="UP000001312"/>
    </source>
</evidence>
<dbReference type="InParanoid" id="A7F4U1"/>
<dbReference type="HOGENOM" id="CLU_2135052_0_0_1"/>
<keyword evidence="3" id="KW-1185">Reference proteome</keyword>
<proteinExistence type="predicted"/>